<dbReference type="AlphaFoldDB" id="A0A0K1EAD7"/>
<dbReference type="EMBL" id="CP012159">
    <property type="protein sequence ID" value="AKT37835.1"/>
    <property type="molecule type" value="Genomic_DNA"/>
</dbReference>
<dbReference type="Proteomes" id="UP000067626">
    <property type="component" value="Chromosome"/>
</dbReference>
<dbReference type="PANTHER" id="PTHR33678">
    <property type="entry name" value="BLL1576 PROTEIN"/>
    <property type="match status" value="1"/>
</dbReference>
<evidence type="ECO:0000256" key="1">
    <source>
        <dbReference type="SAM" id="Coils"/>
    </source>
</evidence>
<dbReference type="NCBIfam" id="NF033517">
    <property type="entry name" value="transpos_IS66"/>
    <property type="match status" value="1"/>
</dbReference>
<dbReference type="InterPro" id="IPR039552">
    <property type="entry name" value="IS66_C"/>
</dbReference>
<evidence type="ECO:0000259" key="3">
    <source>
        <dbReference type="Pfam" id="PF03050"/>
    </source>
</evidence>
<feature type="compositionally biased region" description="Basic and acidic residues" evidence="2">
    <location>
        <begin position="111"/>
        <end position="123"/>
    </location>
</feature>
<feature type="domain" description="Transposase IS66 central" evidence="3">
    <location>
        <begin position="208"/>
        <end position="499"/>
    </location>
</feature>
<dbReference type="RefSeq" id="WP_050430150.1">
    <property type="nucleotide sequence ID" value="NZ_CP012159.1"/>
</dbReference>
<evidence type="ECO:0000256" key="2">
    <source>
        <dbReference type="SAM" id="MobiDB-lite"/>
    </source>
</evidence>
<dbReference type="STRING" id="52.CMC5_019780"/>
<evidence type="ECO:0000259" key="4">
    <source>
        <dbReference type="Pfam" id="PF13007"/>
    </source>
</evidence>
<reference evidence="6 7" key="1">
    <citation type="submission" date="2015-07" db="EMBL/GenBank/DDBJ databases">
        <title>Genome analysis of myxobacterium Chondromyces crocatus Cm c5 reveals a high potential for natural compound synthesis and the genetic basis for the loss of fruiting body formation.</title>
        <authorList>
            <person name="Zaburannyi N."/>
            <person name="Bunk B."/>
            <person name="Maier J."/>
            <person name="Overmann J."/>
            <person name="Mueller R."/>
        </authorList>
    </citation>
    <scope>NUCLEOTIDE SEQUENCE [LARGE SCALE GENOMIC DNA]</scope>
    <source>
        <strain evidence="6 7">Cm c5</strain>
    </source>
</reference>
<dbReference type="Pfam" id="PF13817">
    <property type="entry name" value="DDE_Tnp_IS66_C"/>
    <property type="match status" value="1"/>
</dbReference>
<name>A0A0K1EAD7_CHOCO</name>
<keyword evidence="7" id="KW-1185">Reference proteome</keyword>
<dbReference type="Pfam" id="PF13007">
    <property type="entry name" value="LZ_Tnp_IS66"/>
    <property type="match status" value="1"/>
</dbReference>
<sequence>MSEKSAARESMGTEKLRELREQLLQRDDAIASLRELIRSLEGTEQALKTTLANQIAENEQLKRRLFGTKSERTNTSEFQLLLEGLFRENTALQKKLEQELTPGGATGGDDDGAKRGRDKEEKKARPKPKGRRNLAASQLPRITVDIDDPELAKKGRLIGYEPVFELLRIPGSFRVLEKRIARYEIALAGTDTVLSAELPPRLFPRALCHTSVFAWLAIEKFMLGVPCYRLEQLLQTEEASLDRGTMCRYLEDLGGTLGATVVHAMFEDARANCHVLSTDATGAAIQPEPGSDGRRQACKKGHFFTIVADCDHVLYHDTDSHSSASVQSLFRGFSGLLQSDASSVYDILDRGPPGRFEETTEGTLKLVGCWAHCRRYFFDAAVTKHQGAVEGLRRIRELYALDASWSKLPPSERKRRRATHLAPLLDDFFTWVSVARASEAGRSLAAKALGYAHNQEHELRRVLTDGRLPLDNSRSERALRTIVVGRKNWLFYGSDTHAESAAAIFTLVASCRLHRLDPLAFLNDILRLLPYWPKERYIELAPKNWAATRARLDADQLAAPVGVIRIPPGA</sequence>
<feature type="coiled-coil region" evidence="1">
    <location>
        <begin position="16"/>
        <end position="64"/>
    </location>
</feature>
<evidence type="ECO:0000313" key="6">
    <source>
        <dbReference type="EMBL" id="AKT37835.1"/>
    </source>
</evidence>
<accession>A0A0K1EAD7</accession>
<dbReference type="InterPro" id="IPR052344">
    <property type="entry name" value="Transposase-related"/>
</dbReference>
<dbReference type="OrthoDB" id="9800877at2"/>
<dbReference type="Pfam" id="PF03050">
    <property type="entry name" value="DDE_Tnp_IS66"/>
    <property type="match status" value="1"/>
</dbReference>
<feature type="domain" description="Transposase IS66 C-terminal" evidence="5">
    <location>
        <begin position="506"/>
        <end position="542"/>
    </location>
</feature>
<dbReference type="PANTHER" id="PTHR33678:SF1">
    <property type="entry name" value="BLL1576 PROTEIN"/>
    <property type="match status" value="1"/>
</dbReference>
<gene>
    <name evidence="6" type="primary">isftu1</name>
    <name evidence="6" type="ORF">CMC5_019780</name>
</gene>
<dbReference type="KEGG" id="ccro:CMC5_019780"/>
<evidence type="ECO:0000259" key="5">
    <source>
        <dbReference type="Pfam" id="PF13817"/>
    </source>
</evidence>
<feature type="region of interest" description="Disordered" evidence="2">
    <location>
        <begin position="97"/>
        <end position="134"/>
    </location>
</feature>
<organism evidence="6 7">
    <name type="scientific">Chondromyces crocatus</name>
    <dbReference type="NCBI Taxonomy" id="52"/>
    <lineage>
        <taxon>Bacteria</taxon>
        <taxon>Pseudomonadati</taxon>
        <taxon>Myxococcota</taxon>
        <taxon>Polyangia</taxon>
        <taxon>Polyangiales</taxon>
        <taxon>Polyangiaceae</taxon>
        <taxon>Chondromyces</taxon>
    </lineage>
</organism>
<proteinExistence type="predicted"/>
<dbReference type="InterPro" id="IPR024463">
    <property type="entry name" value="Transposase_TnpC_homeodom"/>
</dbReference>
<evidence type="ECO:0000313" key="7">
    <source>
        <dbReference type="Proteomes" id="UP000067626"/>
    </source>
</evidence>
<dbReference type="InterPro" id="IPR004291">
    <property type="entry name" value="Transposase_IS66_central"/>
</dbReference>
<protein>
    <submittedName>
        <fullName evidence="6">Transposase</fullName>
    </submittedName>
</protein>
<keyword evidence="1" id="KW-0175">Coiled coil</keyword>
<feature type="domain" description="Transposase TnpC homeodomain" evidence="4">
    <location>
        <begin position="57"/>
        <end position="144"/>
    </location>
</feature>